<evidence type="ECO:0000313" key="2">
    <source>
        <dbReference type="EMBL" id="TWW71467.1"/>
    </source>
</evidence>
<gene>
    <name evidence="2" type="ORF">D4764_17G0009500</name>
</gene>
<dbReference type="AlphaFoldDB" id="A0A5C6P074"/>
<keyword evidence="3" id="KW-1185">Reference proteome</keyword>
<dbReference type="EMBL" id="RHFK02000009">
    <property type="protein sequence ID" value="TWW71467.1"/>
    <property type="molecule type" value="Genomic_DNA"/>
</dbReference>
<sequence>MPLAAPPMANMGQTKGGSPTHHGDHTIKVVYVARSCVTGASLWMQACGKLLGAKSVLMGPSGPSGVFDLAALRSDYSHHQIVVVPLCSQFSAAEIRLAYLHISHLLQLYPFVTFCFRK</sequence>
<reference evidence="2 3" key="1">
    <citation type="submission" date="2019-04" db="EMBL/GenBank/DDBJ databases">
        <title>Chromosome genome assembly for Takifugu flavidus.</title>
        <authorList>
            <person name="Xiao S."/>
        </authorList>
    </citation>
    <scope>NUCLEOTIDE SEQUENCE [LARGE SCALE GENOMIC DNA]</scope>
    <source>
        <strain evidence="2">HTHZ2018</strain>
        <tissue evidence="2">Muscle</tissue>
    </source>
</reference>
<name>A0A5C6P074_9TELE</name>
<feature type="region of interest" description="Disordered" evidence="1">
    <location>
        <begin position="1"/>
        <end position="20"/>
    </location>
</feature>
<protein>
    <submittedName>
        <fullName evidence="2">Uncharacterized protein</fullName>
    </submittedName>
</protein>
<organism evidence="2 3">
    <name type="scientific">Takifugu flavidus</name>
    <name type="common">sansaifugu</name>
    <dbReference type="NCBI Taxonomy" id="433684"/>
    <lineage>
        <taxon>Eukaryota</taxon>
        <taxon>Metazoa</taxon>
        <taxon>Chordata</taxon>
        <taxon>Craniata</taxon>
        <taxon>Vertebrata</taxon>
        <taxon>Euteleostomi</taxon>
        <taxon>Actinopterygii</taxon>
        <taxon>Neopterygii</taxon>
        <taxon>Teleostei</taxon>
        <taxon>Neoteleostei</taxon>
        <taxon>Acanthomorphata</taxon>
        <taxon>Eupercaria</taxon>
        <taxon>Tetraodontiformes</taxon>
        <taxon>Tetradontoidea</taxon>
        <taxon>Tetraodontidae</taxon>
        <taxon>Takifugu</taxon>
    </lineage>
</organism>
<proteinExistence type="predicted"/>
<evidence type="ECO:0000313" key="3">
    <source>
        <dbReference type="Proteomes" id="UP000324091"/>
    </source>
</evidence>
<accession>A0A5C6P074</accession>
<evidence type="ECO:0000256" key="1">
    <source>
        <dbReference type="SAM" id="MobiDB-lite"/>
    </source>
</evidence>
<comment type="caution">
    <text evidence="2">The sequence shown here is derived from an EMBL/GenBank/DDBJ whole genome shotgun (WGS) entry which is preliminary data.</text>
</comment>
<dbReference type="Proteomes" id="UP000324091">
    <property type="component" value="Chromosome 17"/>
</dbReference>